<dbReference type="InterPro" id="IPR012349">
    <property type="entry name" value="Split_barrel_FMN-bd"/>
</dbReference>
<proteinExistence type="predicted"/>
<keyword evidence="3" id="KW-1185">Reference proteome</keyword>
<dbReference type="InterPro" id="IPR052917">
    <property type="entry name" value="Stress-Dev_Protein"/>
</dbReference>
<comment type="caution">
    <text evidence="2">The sequence shown here is derived from an EMBL/GenBank/DDBJ whole genome shotgun (WGS) entry which is preliminary data.</text>
</comment>
<evidence type="ECO:0000259" key="1">
    <source>
        <dbReference type="Pfam" id="PF16242"/>
    </source>
</evidence>
<gene>
    <name evidence="2" type="ORF">LS48_05220</name>
</gene>
<dbReference type="Pfam" id="PF16242">
    <property type="entry name" value="Pyrid_ox_like"/>
    <property type="match status" value="1"/>
</dbReference>
<dbReference type="Gene3D" id="2.30.110.10">
    <property type="entry name" value="Electron Transport, Fmn-binding Protein, Chain A"/>
    <property type="match status" value="1"/>
</dbReference>
<dbReference type="PANTHER" id="PTHR34818">
    <property type="entry name" value="PROTEIN BLI-3"/>
    <property type="match status" value="1"/>
</dbReference>
<dbReference type="EMBL" id="JRWG01000002">
    <property type="protein sequence ID" value="KXO00777.1"/>
    <property type="molecule type" value="Genomic_DNA"/>
</dbReference>
<evidence type="ECO:0000313" key="3">
    <source>
        <dbReference type="Proteomes" id="UP000070138"/>
    </source>
</evidence>
<organism evidence="2 3">
    <name type="scientific">Aequorivita aquimaris</name>
    <dbReference type="NCBI Taxonomy" id="1548749"/>
    <lineage>
        <taxon>Bacteria</taxon>
        <taxon>Pseudomonadati</taxon>
        <taxon>Bacteroidota</taxon>
        <taxon>Flavobacteriia</taxon>
        <taxon>Flavobacteriales</taxon>
        <taxon>Flavobacteriaceae</taxon>
        <taxon>Aequorivita</taxon>
    </lineage>
</organism>
<dbReference type="AlphaFoldDB" id="A0A137RKS4"/>
<dbReference type="OrthoDB" id="1432662at2"/>
<dbReference type="STRING" id="1548749.LS48_05220"/>
<dbReference type="PATRIC" id="fig|1548749.3.peg.1099"/>
<feature type="domain" description="General stress protein FMN-binding split barrel" evidence="1">
    <location>
        <begin position="10"/>
        <end position="157"/>
    </location>
</feature>
<evidence type="ECO:0000313" key="2">
    <source>
        <dbReference type="EMBL" id="KXO00777.1"/>
    </source>
</evidence>
<accession>A0A137RKS4</accession>
<dbReference type="Proteomes" id="UP000070138">
    <property type="component" value="Unassembled WGS sequence"/>
</dbReference>
<dbReference type="InterPro" id="IPR038725">
    <property type="entry name" value="YdaG_split_barrel_FMN-bd"/>
</dbReference>
<name>A0A137RKS4_9FLAO</name>
<dbReference type="SUPFAM" id="SSF50475">
    <property type="entry name" value="FMN-binding split barrel"/>
    <property type="match status" value="1"/>
</dbReference>
<protein>
    <submittedName>
        <fullName evidence="2">General stress protein</fullName>
    </submittedName>
</protein>
<dbReference type="RefSeq" id="WP_062620629.1">
    <property type="nucleotide sequence ID" value="NZ_JRWG01000002.1"/>
</dbReference>
<reference evidence="2 3" key="2">
    <citation type="journal article" date="2016" name="Int. J. Syst. Evol. Microbiol.">
        <title>Vitellibacter aquimaris sp. nov., a marine bacterium isolated from seawater.</title>
        <authorList>
            <person name="Thevarajoo S."/>
            <person name="Selvaratnam C."/>
            <person name="Goh K.M."/>
            <person name="Hong K.W."/>
            <person name="Chan X.Y."/>
            <person name="Chan K.G."/>
            <person name="Chong C.S."/>
        </authorList>
    </citation>
    <scope>NUCLEOTIDE SEQUENCE [LARGE SCALE GENOMIC DNA]</scope>
    <source>
        <strain evidence="2 3">D-24</strain>
    </source>
</reference>
<dbReference type="PANTHER" id="PTHR34818:SF1">
    <property type="entry name" value="PROTEIN BLI-3"/>
    <property type="match status" value="1"/>
</dbReference>
<reference evidence="3" key="1">
    <citation type="submission" date="2014-10" db="EMBL/GenBank/DDBJ databases">
        <title>Genome sequencing of Vitellibacter sp. D-24.</title>
        <authorList>
            <person name="Thevarajoo S."/>
            <person name="Selvaratnam C."/>
            <person name="Goh K.M."/>
            <person name="Chong C.S."/>
        </authorList>
    </citation>
    <scope>NUCLEOTIDE SEQUENCE [LARGE SCALE GENOMIC DNA]</scope>
    <source>
        <strain evidence="3">D-24</strain>
    </source>
</reference>
<sequence>MSTKNLYSKEAKEKIKKMAESIDYAMMATDLNNQPFHAVPMSTKEVDDDGNIWFLSNKNSTHNQHIEKENKTQLIYADKGNFEFLSIYGRAHISTDRNRIKELYGSGDDAWFDGEDDPNITAIKVVPEDAHYWDTKNGKVLSLLKMAQGAITGNEPDLGVQGDLKV</sequence>